<organism evidence="1 2">
    <name type="scientific">Salix purpurea</name>
    <name type="common">Purple osier willow</name>
    <dbReference type="NCBI Taxonomy" id="77065"/>
    <lineage>
        <taxon>Eukaryota</taxon>
        <taxon>Viridiplantae</taxon>
        <taxon>Streptophyta</taxon>
        <taxon>Embryophyta</taxon>
        <taxon>Tracheophyta</taxon>
        <taxon>Spermatophyta</taxon>
        <taxon>Magnoliopsida</taxon>
        <taxon>eudicotyledons</taxon>
        <taxon>Gunneridae</taxon>
        <taxon>Pentapetalae</taxon>
        <taxon>rosids</taxon>
        <taxon>fabids</taxon>
        <taxon>Malpighiales</taxon>
        <taxon>Salicaceae</taxon>
        <taxon>Saliceae</taxon>
        <taxon>Salix</taxon>
    </lineage>
</organism>
<keyword evidence="2" id="KW-1185">Reference proteome</keyword>
<dbReference type="AlphaFoldDB" id="A0A9Q0ZGX5"/>
<dbReference type="Proteomes" id="UP001151532">
    <property type="component" value="Chromosome 17"/>
</dbReference>
<reference evidence="1" key="2">
    <citation type="journal article" date="2023" name="Int. J. Mol. Sci.">
        <title>De Novo Assembly and Annotation of 11 Diverse Shrub Willow (Salix) Genomes Reveals Novel Gene Organization in Sex-Linked Regions.</title>
        <authorList>
            <person name="Hyden B."/>
            <person name="Feng K."/>
            <person name="Yates T.B."/>
            <person name="Jawdy S."/>
            <person name="Cereghino C."/>
            <person name="Smart L.B."/>
            <person name="Muchero W."/>
        </authorList>
    </citation>
    <scope>NUCLEOTIDE SEQUENCE</scope>
    <source>
        <tissue evidence="1">Shoot tip</tissue>
    </source>
</reference>
<accession>A0A9Q0ZGX5</accession>
<comment type="caution">
    <text evidence="1">The sequence shown here is derived from an EMBL/GenBank/DDBJ whole genome shotgun (WGS) entry which is preliminary data.</text>
</comment>
<proteinExistence type="predicted"/>
<evidence type="ECO:0000313" key="1">
    <source>
        <dbReference type="EMBL" id="KAJ6734160.1"/>
    </source>
</evidence>
<gene>
    <name evidence="1" type="ORF">OIU79_001419</name>
</gene>
<sequence length="52" mass="5776">MKFSPAKTEGEFIKKKIITTVPLLTLQADTIWNTLFAASADSFLEIPPLSNH</sequence>
<dbReference type="EMBL" id="JAPFFK010000011">
    <property type="protein sequence ID" value="KAJ6734160.1"/>
    <property type="molecule type" value="Genomic_DNA"/>
</dbReference>
<reference evidence="1" key="1">
    <citation type="submission" date="2022-11" db="EMBL/GenBank/DDBJ databases">
        <authorList>
            <person name="Hyden B.L."/>
            <person name="Feng K."/>
            <person name="Yates T."/>
            <person name="Jawdy S."/>
            <person name="Smart L.B."/>
            <person name="Muchero W."/>
        </authorList>
    </citation>
    <scope>NUCLEOTIDE SEQUENCE</scope>
    <source>
        <tissue evidence="1">Shoot tip</tissue>
    </source>
</reference>
<protein>
    <submittedName>
        <fullName evidence="1">Uncharacterized protein</fullName>
    </submittedName>
</protein>
<name>A0A9Q0ZGX5_SALPP</name>
<evidence type="ECO:0000313" key="2">
    <source>
        <dbReference type="Proteomes" id="UP001151532"/>
    </source>
</evidence>